<protein>
    <submittedName>
        <fullName evidence="1">Uncharacterized protein</fullName>
    </submittedName>
</protein>
<accession>A0A6C0HST1</accession>
<reference evidence="1" key="1">
    <citation type="journal article" date="2020" name="Nature">
        <title>Giant virus diversity and host interactions through global metagenomics.</title>
        <authorList>
            <person name="Schulz F."/>
            <person name="Roux S."/>
            <person name="Paez-Espino D."/>
            <person name="Jungbluth S."/>
            <person name="Walsh D.A."/>
            <person name="Denef V.J."/>
            <person name="McMahon K.D."/>
            <person name="Konstantinidis K.T."/>
            <person name="Eloe-Fadrosh E.A."/>
            <person name="Kyrpides N.C."/>
            <person name="Woyke T."/>
        </authorList>
    </citation>
    <scope>NUCLEOTIDE SEQUENCE</scope>
    <source>
        <strain evidence="1">GVMAG-M-3300023184-167</strain>
    </source>
</reference>
<evidence type="ECO:0000313" key="1">
    <source>
        <dbReference type="EMBL" id="QHT83377.1"/>
    </source>
</evidence>
<proteinExistence type="predicted"/>
<dbReference type="AlphaFoldDB" id="A0A6C0HST1"/>
<sequence>MSENKLNYAAIAKKEEVKVDEEVEDMLLLKFVDGEVVYSMKKSEDLLQKEAKELEKKKGNTIGVQMNKAIDDIVRRKNEHRTKILNDYGYDSYTNEFYYEPESTDSSDEETL</sequence>
<organism evidence="1">
    <name type="scientific">viral metagenome</name>
    <dbReference type="NCBI Taxonomy" id="1070528"/>
    <lineage>
        <taxon>unclassified sequences</taxon>
        <taxon>metagenomes</taxon>
        <taxon>organismal metagenomes</taxon>
    </lineage>
</organism>
<dbReference type="EMBL" id="MN740008">
    <property type="protein sequence ID" value="QHT83377.1"/>
    <property type="molecule type" value="Genomic_DNA"/>
</dbReference>
<name>A0A6C0HST1_9ZZZZ</name>